<gene>
    <name evidence="2" type="ORF">BFV95_2873</name>
</gene>
<accession>A0AB36FRP4</accession>
<name>A0AB36FRP4_ALTMA</name>
<organism evidence="2 3">
    <name type="scientific">Alteromonas macleodii</name>
    <name type="common">Pseudoalteromonas macleodii</name>
    <dbReference type="NCBI Taxonomy" id="28108"/>
    <lineage>
        <taxon>Bacteria</taxon>
        <taxon>Pseudomonadati</taxon>
        <taxon>Pseudomonadota</taxon>
        <taxon>Gammaproteobacteria</taxon>
        <taxon>Alteromonadales</taxon>
        <taxon>Alteromonadaceae</taxon>
        <taxon>Alteromonas/Salinimonas group</taxon>
        <taxon>Alteromonas</taxon>
    </lineage>
</organism>
<comment type="caution">
    <text evidence="2">The sequence shown here is derived from an EMBL/GenBank/DDBJ whole genome shotgun (WGS) entry which is preliminary data.</text>
</comment>
<evidence type="ECO:0000313" key="2">
    <source>
        <dbReference type="EMBL" id="OES30350.1"/>
    </source>
</evidence>
<reference evidence="2 3" key="1">
    <citation type="submission" date="2016-09" db="EMBL/GenBank/DDBJ databases">
        <title>Draft Genome Sequence of four Alteromonas macleodii strains isolated from copper coupons and grown long-term at elevated copper levels.</title>
        <authorList>
            <person name="Cusick K."/>
            <person name="Dale J."/>
            <person name="Little B."/>
            <person name="Biffinger J."/>
        </authorList>
    </citation>
    <scope>NUCLEOTIDE SEQUENCE [LARGE SCALE GENOMIC DNA]</scope>
    <source>
        <strain evidence="2 3">KCP01</strain>
    </source>
</reference>
<protein>
    <submittedName>
        <fullName evidence="2">Glycosyl transferases group 1 family protein</fullName>
    </submittedName>
</protein>
<proteinExistence type="predicted"/>
<dbReference type="EMBL" id="MIPY01000020">
    <property type="protein sequence ID" value="OES30350.1"/>
    <property type="molecule type" value="Genomic_DNA"/>
</dbReference>
<sequence>MKLGHSKDRLIEFIKFDHNSKKGLLVACVRLCAFALWKLGSRSKAFALVSAVFRTGWSGSYSLGVEYAKRYFVNGQQYENEIQDAFINAVEPLSNTAEFFTEPEKMLNGIITVLKKPNGSEKGVIIINYSYYFPLFLRFFKAEEILENYHLILEPSWAGFCESNILIYTQLKFPIFIQTYEERDYNFVKALNSNLIPIKVGPSWFINYKNFAPPLKDEERDIDLIVVAAWAKYKRHRALFQALKGVVSRKPDFKIVLVGYPGDISQSDILSYADEMGLADNVKIYEWITPQEVAELYKRAKINVLWSKFEGNNRAIIEGMLCDTPVIMRENHNYGEKYDFINAQTGFFANEQDLEIKILSLLNSEGTFSPREYILNNRNCDVATQMMQDVIRDYEIEQNSDVKWHSNLAVKVNDLHGMHYLYEEQDAFDDCYSWIEKKLK</sequence>
<keyword evidence="3" id="KW-1185">Reference proteome</keyword>
<dbReference type="InterPro" id="IPR001296">
    <property type="entry name" value="Glyco_trans_1"/>
</dbReference>
<dbReference type="SUPFAM" id="SSF53756">
    <property type="entry name" value="UDP-Glycosyltransferase/glycogen phosphorylase"/>
    <property type="match status" value="1"/>
</dbReference>
<feature type="domain" description="Glycosyl transferase family 1" evidence="1">
    <location>
        <begin position="217"/>
        <end position="365"/>
    </location>
</feature>
<dbReference type="GO" id="GO:0016757">
    <property type="term" value="F:glycosyltransferase activity"/>
    <property type="evidence" value="ECO:0007669"/>
    <property type="project" value="InterPro"/>
</dbReference>
<dbReference type="PANTHER" id="PTHR12526">
    <property type="entry name" value="GLYCOSYLTRANSFERASE"/>
    <property type="match status" value="1"/>
</dbReference>
<dbReference type="AlphaFoldDB" id="A0AB36FRP4"/>
<dbReference type="Pfam" id="PF00534">
    <property type="entry name" value="Glycos_transf_1"/>
    <property type="match status" value="1"/>
</dbReference>
<dbReference type="RefSeq" id="WP_231506523.1">
    <property type="nucleotide sequence ID" value="NZ_JAYMED010000020.1"/>
</dbReference>
<evidence type="ECO:0000313" key="3">
    <source>
        <dbReference type="Proteomes" id="UP000095392"/>
    </source>
</evidence>
<keyword evidence="2" id="KW-0808">Transferase</keyword>
<evidence type="ECO:0000259" key="1">
    <source>
        <dbReference type="Pfam" id="PF00534"/>
    </source>
</evidence>
<dbReference type="Proteomes" id="UP000095392">
    <property type="component" value="Unassembled WGS sequence"/>
</dbReference>
<dbReference type="Gene3D" id="3.40.50.2000">
    <property type="entry name" value="Glycogen Phosphorylase B"/>
    <property type="match status" value="1"/>
</dbReference>
<dbReference type="GO" id="GO:1901135">
    <property type="term" value="P:carbohydrate derivative metabolic process"/>
    <property type="evidence" value="ECO:0007669"/>
    <property type="project" value="UniProtKB-ARBA"/>
</dbReference>